<evidence type="ECO:0000259" key="8">
    <source>
        <dbReference type="Pfam" id="PF01435"/>
    </source>
</evidence>
<comment type="cofactor">
    <cofactor evidence="1">
        <name>Zn(2+)</name>
        <dbReference type="ChEBI" id="CHEBI:29105"/>
    </cofactor>
</comment>
<keyword evidence="3" id="KW-0479">Metal-binding</keyword>
<dbReference type="InterPro" id="IPR001915">
    <property type="entry name" value="Peptidase_M48"/>
</dbReference>
<keyword evidence="7" id="KW-0802">TPR repeat</keyword>
<dbReference type="InterPro" id="IPR051156">
    <property type="entry name" value="Mito/Outer_Membr_Metalloprot"/>
</dbReference>
<keyword evidence="2 9" id="KW-0645">Protease</keyword>
<dbReference type="InterPro" id="IPR011990">
    <property type="entry name" value="TPR-like_helical_dom_sf"/>
</dbReference>
<keyword evidence="6" id="KW-0482">Metalloprotease</keyword>
<sequence length="453" mass="49390">MRFHREKTASSIHAFRLLAACLVACLAFVWTSLPARAASLVRDADIEHALSRMAAPLLTASGLGGNVRILLINDRSLNAFVIDSQHIFIHTGMISKMDTPEKLQAVIAHEAAHIANGHIARRMANIDSARSLAGLGMALALVAAAASGRGDVAGGLALGVQSAAERQFLAHSRAEEASADQSGVRYMAAAGIDPLGAVQVHEVFAGQELLTVSRQDPYTRSHPLTRDRMRAMQRFVSAYSGKSAPQPEMEYWYERARGKVTAFTNPPNWTLKRAAESKADDVRLMREAVAYHRLSDRTTALNRIDRAIAQRPNDAYYYDLKGQILLEGRQFNDAVKAYSRAAELAPGNPLILGGLGRALLTVNRPKEALKHLEKARQRDFRDPRILRDLGSAYAQVGNNGMASLSTAERYALQGRLKDAAIHAKRASGLLPRGSGPWRRAEDIIVAAKRAAQK</sequence>
<evidence type="ECO:0000256" key="7">
    <source>
        <dbReference type="PROSITE-ProRule" id="PRU00339"/>
    </source>
</evidence>
<dbReference type="PANTHER" id="PTHR22726:SF1">
    <property type="entry name" value="METALLOENDOPEPTIDASE OMA1, MITOCHONDRIAL"/>
    <property type="match status" value="1"/>
</dbReference>
<evidence type="ECO:0000256" key="5">
    <source>
        <dbReference type="ARBA" id="ARBA00022833"/>
    </source>
</evidence>
<organism evidence="9 10">
    <name type="scientific">Shimia aestuarii</name>
    <dbReference type="NCBI Taxonomy" id="254406"/>
    <lineage>
        <taxon>Bacteria</taxon>
        <taxon>Pseudomonadati</taxon>
        <taxon>Pseudomonadota</taxon>
        <taxon>Alphaproteobacteria</taxon>
        <taxon>Rhodobacterales</taxon>
        <taxon>Roseobacteraceae</taxon>
    </lineage>
</organism>
<dbReference type="SMART" id="SM00028">
    <property type="entry name" value="TPR"/>
    <property type="match status" value="3"/>
</dbReference>
<dbReference type="Pfam" id="PF14559">
    <property type="entry name" value="TPR_19"/>
    <property type="match status" value="1"/>
</dbReference>
<reference evidence="9 10" key="1">
    <citation type="submission" date="2016-10" db="EMBL/GenBank/DDBJ databases">
        <authorList>
            <person name="de Groot N.N."/>
        </authorList>
    </citation>
    <scope>NUCLEOTIDE SEQUENCE [LARGE SCALE GENOMIC DNA]</scope>
    <source>
        <strain evidence="9 10">DSM 15283</strain>
    </source>
</reference>
<dbReference type="EMBL" id="FOTQ01000007">
    <property type="protein sequence ID" value="SFM41810.1"/>
    <property type="molecule type" value="Genomic_DNA"/>
</dbReference>
<dbReference type="GO" id="GO:0051603">
    <property type="term" value="P:proteolysis involved in protein catabolic process"/>
    <property type="evidence" value="ECO:0007669"/>
    <property type="project" value="TreeGrafter"/>
</dbReference>
<evidence type="ECO:0000256" key="1">
    <source>
        <dbReference type="ARBA" id="ARBA00001947"/>
    </source>
</evidence>
<gene>
    <name evidence="9" type="ORF">SAMN04488042_10768</name>
</gene>
<dbReference type="Pfam" id="PF01435">
    <property type="entry name" value="Peptidase_M48"/>
    <property type="match status" value="1"/>
</dbReference>
<dbReference type="SUPFAM" id="SSF48452">
    <property type="entry name" value="TPR-like"/>
    <property type="match status" value="1"/>
</dbReference>
<protein>
    <submittedName>
        <fullName evidence="9">Putative Zn-dependent protease, contains TPR repeats</fullName>
    </submittedName>
</protein>
<evidence type="ECO:0000313" key="9">
    <source>
        <dbReference type="EMBL" id="SFM41810.1"/>
    </source>
</evidence>
<dbReference type="OrthoDB" id="9814887at2"/>
<dbReference type="PANTHER" id="PTHR22726">
    <property type="entry name" value="METALLOENDOPEPTIDASE OMA1"/>
    <property type="match status" value="1"/>
</dbReference>
<dbReference type="STRING" id="254406.SAMN04488042_10768"/>
<dbReference type="AlphaFoldDB" id="A0A1I4QQ18"/>
<dbReference type="RefSeq" id="WP_093094780.1">
    <property type="nucleotide sequence ID" value="NZ_FOTQ01000007.1"/>
</dbReference>
<feature type="repeat" description="TPR" evidence="7">
    <location>
        <begin position="315"/>
        <end position="348"/>
    </location>
</feature>
<evidence type="ECO:0000313" key="10">
    <source>
        <dbReference type="Proteomes" id="UP000199144"/>
    </source>
</evidence>
<dbReference type="GO" id="GO:0004222">
    <property type="term" value="F:metalloendopeptidase activity"/>
    <property type="evidence" value="ECO:0007669"/>
    <property type="project" value="InterPro"/>
</dbReference>
<dbReference type="GO" id="GO:0046872">
    <property type="term" value="F:metal ion binding"/>
    <property type="evidence" value="ECO:0007669"/>
    <property type="project" value="UniProtKB-KW"/>
</dbReference>
<dbReference type="PROSITE" id="PS50005">
    <property type="entry name" value="TPR"/>
    <property type="match status" value="1"/>
</dbReference>
<keyword evidence="10" id="KW-1185">Reference proteome</keyword>
<dbReference type="InterPro" id="IPR019734">
    <property type="entry name" value="TPR_rpt"/>
</dbReference>
<keyword evidence="5" id="KW-0862">Zinc</keyword>
<dbReference type="Gene3D" id="1.25.40.10">
    <property type="entry name" value="Tetratricopeptide repeat domain"/>
    <property type="match status" value="1"/>
</dbReference>
<evidence type="ECO:0000256" key="6">
    <source>
        <dbReference type="ARBA" id="ARBA00023049"/>
    </source>
</evidence>
<dbReference type="CDD" id="cd07324">
    <property type="entry name" value="M48C_Oma1-like"/>
    <property type="match status" value="1"/>
</dbReference>
<proteinExistence type="predicted"/>
<evidence type="ECO:0000256" key="3">
    <source>
        <dbReference type="ARBA" id="ARBA00022723"/>
    </source>
</evidence>
<name>A0A1I4QQ18_9RHOB</name>
<accession>A0A1I4QQ18</accession>
<dbReference type="GO" id="GO:0016020">
    <property type="term" value="C:membrane"/>
    <property type="evidence" value="ECO:0007669"/>
    <property type="project" value="TreeGrafter"/>
</dbReference>
<evidence type="ECO:0000256" key="4">
    <source>
        <dbReference type="ARBA" id="ARBA00022801"/>
    </source>
</evidence>
<dbReference type="Proteomes" id="UP000199144">
    <property type="component" value="Unassembled WGS sequence"/>
</dbReference>
<evidence type="ECO:0000256" key="2">
    <source>
        <dbReference type="ARBA" id="ARBA00022670"/>
    </source>
</evidence>
<feature type="domain" description="Peptidase M48" evidence="8">
    <location>
        <begin position="43"/>
        <end position="233"/>
    </location>
</feature>
<dbReference type="Gene3D" id="3.30.2010.10">
    <property type="entry name" value="Metalloproteases ('zincins'), catalytic domain"/>
    <property type="match status" value="1"/>
</dbReference>
<keyword evidence="4" id="KW-0378">Hydrolase</keyword>